<reference evidence="1 2" key="1">
    <citation type="submission" date="2019-07" db="EMBL/GenBank/DDBJ databases">
        <authorList>
            <person name="Kim J.K."/>
            <person name="Cheong H.-M."/>
            <person name="Choi Y."/>
            <person name="Hwang K.J."/>
            <person name="Lee S."/>
            <person name="Choi C."/>
        </authorList>
    </citation>
    <scope>NUCLEOTIDE SEQUENCE [LARGE SCALE GENOMIC DNA]</scope>
    <source>
        <strain evidence="1 2">KS 22</strain>
    </source>
</reference>
<evidence type="ECO:0000313" key="2">
    <source>
        <dbReference type="Proteomes" id="UP000515679"/>
    </source>
</evidence>
<keyword evidence="2" id="KW-1185">Reference proteome</keyword>
<sequence>MLLRINGVEIAAYPAPGEFKVTILDLDDADATTRTADGTFHRDRVAVKRQIEIGFPALPMNKISAVLQAMSNPFFDFYYPDPMDGGYVTKRMYVGNRPAAVPFEKDGILYWEGLQMTLTEQ</sequence>
<organism evidence="1 2">
    <name type="scientific">Cohnella cholangitidis</name>
    <dbReference type="NCBI Taxonomy" id="2598458"/>
    <lineage>
        <taxon>Bacteria</taxon>
        <taxon>Bacillati</taxon>
        <taxon>Bacillota</taxon>
        <taxon>Bacilli</taxon>
        <taxon>Bacillales</taxon>
        <taxon>Paenibacillaceae</taxon>
        <taxon>Cohnella</taxon>
    </lineage>
</organism>
<protein>
    <recommendedName>
        <fullName evidence="3">Prophage protein</fullName>
    </recommendedName>
</protein>
<dbReference type="Proteomes" id="UP000515679">
    <property type="component" value="Chromosome"/>
</dbReference>
<dbReference type="KEGG" id="cchl:FPL14_27355"/>
<dbReference type="AlphaFoldDB" id="A0A7G5C5I7"/>
<proteinExistence type="predicted"/>
<dbReference type="EMBL" id="CP041969">
    <property type="protein sequence ID" value="QMV44471.1"/>
    <property type="molecule type" value="Genomic_DNA"/>
</dbReference>
<dbReference type="InterPro" id="IPR046557">
    <property type="entry name" value="DUF6711"/>
</dbReference>
<dbReference type="Pfam" id="PF20458">
    <property type="entry name" value="DUF6711"/>
    <property type="match status" value="1"/>
</dbReference>
<gene>
    <name evidence="1" type="ORF">FPL14_27355</name>
</gene>
<evidence type="ECO:0008006" key="3">
    <source>
        <dbReference type="Google" id="ProtNLM"/>
    </source>
</evidence>
<name>A0A7G5C5I7_9BACL</name>
<accession>A0A7G5C5I7</accession>
<evidence type="ECO:0000313" key="1">
    <source>
        <dbReference type="EMBL" id="QMV44471.1"/>
    </source>
</evidence>
<dbReference type="RefSeq" id="WP_182300708.1">
    <property type="nucleotide sequence ID" value="NZ_CP041969.1"/>
</dbReference>